<dbReference type="PROSITE" id="PS51186">
    <property type="entry name" value="GNAT"/>
    <property type="match status" value="1"/>
</dbReference>
<dbReference type="SUPFAM" id="SSF55729">
    <property type="entry name" value="Acyl-CoA N-acyltransferases (Nat)"/>
    <property type="match status" value="1"/>
</dbReference>
<dbReference type="GO" id="GO:0008080">
    <property type="term" value="F:N-acetyltransferase activity"/>
    <property type="evidence" value="ECO:0007669"/>
    <property type="project" value="InterPro"/>
</dbReference>
<organism evidence="3 4">
    <name type="scientific">Salinigranum rubrum</name>
    <dbReference type="NCBI Taxonomy" id="755307"/>
    <lineage>
        <taxon>Archaea</taxon>
        <taxon>Methanobacteriati</taxon>
        <taxon>Methanobacteriota</taxon>
        <taxon>Stenosarchaea group</taxon>
        <taxon>Halobacteria</taxon>
        <taxon>Halobacteriales</taxon>
        <taxon>Haloferacaceae</taxon>
        <taxon>Salinigranum</taxon>
    </lineage>
</organism>
<dbReference type="PANTHER" id="PTHR13947">
    <property type="entry name" value="GNAT FAMILY N-ACETYLTRANSFERASE"/>
    <property type="match status" value="1"/>
</dbReference>
<name>A0A2I8VNF6_9EURY</name>
<feature type="domain" description="N-acetyltransferase" evidence="2">
    <location>
        <begin position="4"/>
        <end position="164"/>
    </location>
</feature>
<gene>
    <name evidence="3" type="ORF">C2R22_14090</name>
</gene>
<dbReference type="PANTHER" id="PTHR13947:SF37">
    <property type="entry name" value="LD18367P"/>
    <property type="match status" value="1"/>
</dbReference>
<dbReference type="AlphaFoldDB" id="A0A2I8VNF6"/>
<dbReference type="CDD" id="cd04301">
    <property type="entry name" value="NAT_SF"/>
    <property type="match status" value="1"/>
</dbReference>
<dbReference type="Pfam" id="PF00583">
    <property type="entry name" value="Acetyltransf_1"/>
    <property type="match status" value="1"/>
</dbReference>
<dbReference type="GeneID" id="35593243"/>
<dbReference type="RefSeq" id="WP_103426318.1">
    <property type="nucleotide sequence ID" value="NZ_CP026309.1"/>
</dbReference>
<dbReference type="InterPro" id="IPR000182">
    <property type="entry name" value="GNAT_dom"/>
</dbReference>
<dbReference type="EMBL" id="CP026309">
    <property type="protein sequence ID" value="AUV82629.1"/>
    <property type="molecule type" value="Genomic_DNA"/>
</dbReference>
<protein>
    <submittedName>
        <fullName evidence="3">GNAT family N-acetyltransferase</fullName>
    </submittedName>
</protein>
<accession>A0A2I8VNF6</accession>
<dbReference type="InterPro" id="IPR016181">
    <property type="entry name" value="Acyl_CoA_acyltransferase"/>
</dbReference>
<dbReference type="InterPro" id="IPR050769">
    <property type="entry name" value="NAT_camello-type"/>
</dbReference>
<dbReference type="KEGG" id="srub:C2R22_14090"/>
<proteinExistence type="predicted"/>
<keyword evidence="4" id="KW-1185">Reference proteome</keyword>
<evidence type="ECO:0000313" key="3">
    <source>
        <dbReference type="EMBL" id="AUV82629.1"/>
    </source>
</evidence>
<dbReference type="OrthoDB" id="326132at2157"/>
<sequence>MTEVTVRPYDDGDADELWSLKRGFELGLGHGTGGDDKGATYAAKLTESYRRKWLAWVERCVDEDPDCVQLAVHEEGPIGYVFVLPASLAFVWDAAVLNELYLDPPARGTGVADDLMEAALACAEKQDLPLERLVLDVDRENDRARAFYDRWGFEHWGEMVAREL</sequence>
<keyword evidence="1 3" id="KW-0808">Transferase</keyword>
<dbReference type="Gene3D" id="3.40.630.30">
    <property type="match status" value="1"/>
</dbReference>
<reference evidence="3 4" key="1">
    <citation type="submission" date="2018-01" db="EMBL/GenBank/DDBJ databases">
        <title>Complete genome sequence of Salinigranum rubrum GX10T, an extremely halophilic archaeon isolated from a marine solar saltern.</title>
        <authorList>
            <person name="Han S."/>
        </authorList>
    </citation>
    <scope>NUCLEOTIDE SEQUENCE [LARGE SCALE GENOMIC DNA]</scope>
    <source>
        <strain evidence="3 4">GX10</strain>
    </source>
</reference>
<dbReference type="Proteomes" id="UP000236584">
    <property type="component" value="Chromosome"/>
</dbReference>
<evidence type="ECO:0000313" key="4">
    <source>
        <dbReference type="Proteomes" id="UP000236584"/>
    </source>
</evidence>
<evidence type="ECO:0000259" key="2">
    <source>
        <dbReference type="PROSITE" id="PS51186"/>
    </source>
</evidence>
<evidence type="ECO:0000256" key="1">
    <source>
        <dbReference type="ARBA" id="ARBA00022679"/>
    </source>
</evidence>